<sequence length="69" mass="7769">MGETNCEVNDTRIQPSSRTTTCTLSGCVVGRINQLYTQLLVFCELRYGLNEPPSSIQTTTMDDYRETSE</sequence>
<organism evidence="2 3">
    <name type="scientific">Parelaphostrongylus tenuis</name>
    <name type="common">Meningeal worm</name>
    <dbReference type="NCBI Taxonomy" id="148309"/>
    <lineage>
        <taxon>Eukaryota</taxon>
        <taxon>Metazoa</taxon>
        <taxon>Ecdysozoa</taxon>
        <taxon>Nematoda</taxon>
        <taxon>Chromadorea</taxon>
        <taxon>Rhabditida</taxon>
        <taxon>Rhabditina</taxon>
        <taxon>Rhabditomorpha</taxon>
        <taxon>Strongyloidea</taxon>
        <taxon>Metastrongylidae</taxon>
        <taxon>Parelaphostrongylus</taxon>
    </lineage>
</organism>
<dbReference type="EMBL" id="JAHQIW010001271">
    <property type="protein sequence ID" value="KAJ1351947.1"/>
    <property type="molecule type" value="Genomic_DNA"/>
</dbReference>
<dbReference type="Proteomes" id="UP001196413">
    <property type="component" value="Unassembled WGS sequence"/>
</dbReference>
<feature type="region of interest" description="Disordered" evidence="1">
    <location>
        <begin position="50"/>
        <end position="69"/>
    </location>
</feature>
<evidence type="ECO:0000313" key="3">
    <source>
        <dbReference type="Proteomes" id="UP001196413"/>
    </source>
</evidence>
<comment type="caution">
    <text evidence="2">The sequence shown here is derived from an EMBL/GenBank/DDBJ whole genome shotgun (WGS) entry which is preliminary data.</text>
</comment>
<accession>A0AAD5M4B0</accession>
<name>A0AAD5M4B0_PARTN</name>
<proteinExistence type="predicted"/>
<gene>
    <name evidence="2" type="ORF">KIN20_008126</name>
</gene>
<evidence type="ECO:0000313" key="2">
    <source>
        <dbReference type="EMBL" id="KAJ1351947.1"/>
    </source>
</evidence>
<protein>
    <submittedName>
        <fullName evidence="2">Uncharacterized protein</fullName>
    </submittedName>
</protein>
<feature type="compositionally biased region" description="Polar residues" evidence="1">
    <location>
        <begin position="52"/>
        <end position="61"/>
    </location>
</feature>
<dbReference type="AlphaFoldDB" id="A0AAD5M4B0"/>
<keyword evidence="3" id="KW-1185">Reference proteome</keyword>
<reference evidence="2" key="1">
    <citation type="submission" date="2021-06" db="EMBL/GenBank/DDBJ databases">
        <title>Parelaphostrongylus tenuis whole genome reference sequence.</title>
        <authorList>
            <person name="Garwood T.J."/>
            <person name="Larsen P.A."/>
            <person name="Fountain-Jones N.M."/>
            <person name="Garbe J.R."/>
            <person name="Macchietto M.G."/>
            <person name="Kania S.A."/>
            <person name="Gerhold R.W."/>
            <person name="Richards J.E."/>
            <person name="Wolf T.M."/>
        </authorList>
    </citation>
    <scope>NUCLEOTIDE SEQUENCE</scope>
    <source>
        <strain evidence="2">MNPRO001-30</strain>
        <tissue evidence="2">Meninges</tissue>
    </source>
</reference>
<evidence type="ECO:0000256" key="1">
    <source>
        <dbReference type="SAM" id="MobiDB-lite"/>
    </source>
</evidence>